<dbReference type="WBParaSite" id="SSLN_0001373901-mRNA-1">
    <property type="protein sequence ID" value="SSLN_0001373901-mRNA-1"/>
    <property type="gene ID" value="SSLN_0001373901"/>
</dbReference>
<feature type="domain" description="CULT" evidence="2">
    <location>
        <begin position="413"/>
        <end position="479"/>
    </location>
</feature>
<dbReference type="CDD" id="cd15777">
    <property type="entry name" value="CRBN_C_like"/>
    <property type="match status" value="1"/>
</dbReference>
<protein>
    <submittedName>
        <fullName evidence="3">CULT domain-containing protein</fullName>
    </submittedName>
</protein>
<organism evidence="3">
    <name type="scientific">Schistocephalus solidus</name>
    <name type="common">Tapeworm</name>
    <dbReference type="NCBI Taxonomy" id="70667"/>
    <lineage>
        <taxon>Eukaryota</taxon>
        <taxon>Metazoa</taxon>
        <taxon>Spiralia</taxon>
        <taxon>Lophotrochozoa</taxon>
        <taxon>Platyhelminthes</taxon>
        <taxon>Cestoda</taxon>
        <taxon>Eucestoda</taxon>
        <taxon>Diphyllobothriidea</taxon>
        <taxon>Diphyllobothriidae</taxon>
        <taxon>Schistocephalus</taxon>
    </lineage>
</organism>
<feature type="region of interest" description="Disordered" evidence="1">
    <location>
        <begin position="233"/>
        <end position="286"/>
    </location>
</feature>
<dbReference type="SMART" id="SM00464">
    <property type="entry name" value="LON"/>
    <property type="match status" value="1"/>
</dbReference>
<name>A0A183T9T8_SCHSO</name>
<feature type="region of interest" description="Disordered" evidence="1">
    <location>
        <begin position="181"/>
        <end position="208"/>
    </location>
</feature>
<proteinExistence type="predicted"/>
<accession>A0A183T9T8</accession>
<evidence type="ECO:0000313" key="3">
    <source>
        <dbReference type="WBParaSite" id="SSLN_0001373901-mRNA-1"/>
    </source>
</evidence>
<dbReference type="PROSITE" id="PS51788">
    <property type="entry name" value="CULT"/>
    <property type="match status" value="1"/>
</dbReference>
<dbReference type="Gene3D" id="2.170.150.20">
    <property type="entry name" value="Peptide methionine sulfoxide reductase"/>
    <property type="match status" value="1"/>
</dbReference>
<feature type="compositionally biased region" description="Basic residues" evidence="1">
    <location>
        <begin position="249"/>
        <end position="260"/>
    </location>
</feature>
<dbReference type="Gene3D" id="1.20.58.1480">
    <property type="match status" value="1"/>
</dbReference>
<dbReference type="InterPro" id="IPR003111">
    <property type="entry name" value="Lon_prtase_N"/>
</dbReference>
<reference evidence="3" key="1">
    <citation type="submission" date="2016-06" db="UniProtKB">
        <authorList>
            <consortium name="WormBaseParasite"/>
        </authorList>
    </citation>
    <scope>IDENTIFICATION</scope>
</reference>
<evidence type="ECO:0000256" key="1">
    <source>
        <dbReference type="SAM" id="MobiDB-lite"/>
    </source>
</evidence>
<sequence>LVSVPTVADNLVAPVGEEILDSDITFDRSLPGLHTYLGEDVVNVDGRNHIQPGEILNLRAFYRPGIILVPGYTLPLLIQEATQIEVLRAFKDSVAILPGWRILYDDFVGRVATIADLMTIRQSGNLQNPVLLGRQRLEIISVQPSYESESESPATADRFVMSPRPGHPLALFDSSLSTWRPSCPPEPISTSPIIPTGDESEASSDPEKSISTYHLLHGAESGYSIKRSLKEASESTQLTSTASSSPTFARKRRKRRRRRRIGADTSNSAREPVTTKPIPPSPPEEKVEHIEVIVKEAVDRHGRPFHYRLQRPSHRRLLCRRDVLASVAHSILPFPAWVYRQYDTAYLVAEIRSELSRWTNTWHLDHWNPTLAVPFSFWLVQNLPLPCSTKAQLLEIDHVVQRLRAILHLTRKFSQIVCVSCRRNMSSQRDVICLAQEGSLTTYVNPHGIVFDMLTLSRVIQGSIELVGDSSTDYSWFPG</sequence>
<feature type="compositionally biased region" description="Polar residues" evidence="1">
    <location>
        <begin position="234"/>
        <end position="247"/>
    </location>
</feature>
<dbReference type="InterPro" id="IPR034750">
    <property type="entry name" value="CULT"/>
</dbReference>
<dbReference type="InterPro" id="IPR046336">
    <property type="entry name" value="Lon_prtase_N_sf"/>
</dbReference>
<evidence type="ECO:0000259" key="2">
    <source>
        <dbReference type="PROSITE" id="PS51788"/>
    </source>
</evidence>
<dbReference type="Gene3D" id="2.30.130.40">
    <property type="entry name" value="LON domain-like"/>
    <property type="match status" value="1"/>
</dbReference>
<dbReference type="AlphaFoldDB" id="A0A183T9T8"/>